<accession>A0ABW4BDG2</accession>
<organism evidence="2 3">
    <name type="scientific">Lacticaseibacillus suilingensis</name>
    <dbReference type="NCBI Taxonomy" id="2799577"/>
    <lineage>
        <taxon>Bacteria</taxon>
        <taxon>Bacillati</taxon>
        <taxon>Bacillota</taxon>
        <taxon>Bacilli</taxon>
        <taxon>Lactobacillales</taxon>
        <taxon>Lactobacillaceae</taxon>
        <taxon>Lacticaseibacillus</taxon>
    </lineage>
</organism>
<dbReference type="EMBL" id="JBHTOA010000011">
    <property type="protein sequence ID" value="MFD1397903.1"/>
    <property type="molecule type" value="Genomic_DNA"/>
</dbReference>
<feature type="transmembrane region" description="Helical" evidence="1">
    <location>
        <begin position="20"/>
        <end position="37"/>
    </location>
</feature>
<keyword evidence="1" id="KW-0812">Transmembrane</keyword>
<evidence type="ECO:0000313" key="3">
    <source>
        <dbReference type="Proteomes" id="UP001597199"/>
    </source>
</evidence>
<feature type="transmembrane region" description="Helical" evidence="1">
    <location>
        <begin position="365"/>
        <end position="390"/>
    </location>
</feature>
<dbReference type="RefSeq" id="WP_204119024.1">
    <property type="nucleotide sequence ID" value="NZ_BOLV01000010.1"/>
</dbReference>
<evidence type="ECO:0000256" key="1">
    <source>
        <dbReference type="SAM" id="Phobius"/>
    </source>
</evidence>
<feature type="transmembrane region" description="Helical" evidence="1">
    <location>
        <begin position="231"/>
        <end position="258"/>
    </location>
</feature>
<keyword evidence="3" id="KW-1185">Reference proteome</keyword>
<keyword evidence="1" id="KW-0472">Membrane</keyword>
<feature type="transmembrane region" description="Helical" evidence="1">
    <location>
        <begin position="270"/>
        <end position="290"/>
    </location>
</feature>
<sequence>MLSQFALDFKRLARSSTTIVGYLAFMLVLLISFFYYINDGDIGAVRQFDNFTQTMTQLDTDITQLRKDKTPSKADAALLANKTKQKAMIDDVRLAASAEQGTAGMAVTNPDPLNRTVLKLARYQLTETEAGRGEQLVLFKIEGESFDASVLGRKETVLLYETLLKQHRHQQYFNAPRLPAASYLTAEMRSGRTVLLLLAVLVVLLAEGFALDRRQHTEALRQNLPHGQFSLLLARVAAAGLLGILTLAAAIGSVYLLIGWHDGWGSWTYPLVYAPASTTAATVTIGQYGLQWSGMFLLGAFVLAAVTALVDLCTRSTGATLAIGGALILAANGTFLTAGLVRPLARLLPSAYLRPSPVLLHQASWSLFDVRGGMAVLIGWSVVLLGLCWLKLQSPAPVKTKA</sequence>
<evidence type="ECO:0008006" key="4">
    <source>
        <dbReference type="Google" id="ProtNLM"/>
    </source>
</evidence>
<comment type="caution">
    <text evidence="2">The sequence shown here is derived from an EMBL/GenBank/DDBJ whole genome shotgun (WGS) entry which is preliminary data.</text>
</comment>
<proteinExistence type="predicted"/>
<gene>
    <name evidence="2" type="ORF">ACFQ41_01110</name>
</gene>
<protein>
    <recommendedName>
        <fullName evidence="4">ABC transporter permease</fullName>
    </recommendedName>
</protein>
<feature type="transmembrane region" description="Helical" evidence="1">
    <location>
        <begin position="296"/>
        <end position="314"/>
    </location>
</feature>
<dbReference type="Proteomes" id="UP001597199">
    <property type="component" value="Unassembled WGS sequence"/>
</dbReference>
<feature type="transmembrane region" description="Helical" evidence="1">
    <location>
        <begin position="194"/>
        <end position="211"/>
    </location>
</feature>
<evidence type="ECO:0000313" key="2">
    <source>
        <dbReference type="EMBL" id="MFD1397903.1"/>
    </source>
</evidence>
<name>A0ABW4BDG2_9LACO</name>
<feature type="transmembrane region" description="Helical" evidence="1">
    <location>
        <begin position="321"/>
        <end position="345"/>
    </location>
</feature>
<reference evidence="3" key="1">
    <citation type="journal article" date="2019" name="Int. J. Syst. Evol. Microbiol.">
        <title>The Global Catalogue of Microorganisms (GCM) 10K type strain sequencing project: providing services to taxonomists for standard genome sequencing and annotation.</title>
        <authorList>
            <consortium name="The Broad Institute Genomics Platform"/>
            <consortium name="The Broad Institute Genome Sequencing Center for Infectious Disease"/>
            <person name="Wu L."/>
            <person name="Ma J."/>
        </authorList>
    </citation>
    <scope>NUCLEOTIDE SEQUENCE [LARGE SCALE GENOMIC DNA]</scope>
    <source>
        <strain evidence="3">CCM 9110</strain>
    </source>
</reference>
<keyword evidence="1" id="KW-1133">Transmembrane helix</keyword>